<protein>
    <submittedName>
        <fullName evidence="2">Uncharacterized protein</fullName>
    </submittedName>
</protein>
<dbReference type="InParanoid" id="A0A517SF59"/>
<accession>A0A517SF59</accession>
<keyword evidence="3" id="KW-1185">Reference proteome</keyword>
<feature type="compositionally biased region" description="Polar residues" evidence="1">
    <location>
        <begin position="9"/>
        <end position="19"/>
    </location>
</feature>
<sequence>MISDAVKSSRGSASRQTFSDPRRPGRQSRRKAPDVASVELWVPTRLDATIPLTDALWLKQAFPTAKELEAFTSTVLVMAVAEVRKGGDANG</sequence>
<evidence type="ECO:0000313" key="2">
    <source>
        <dbReference type="EMBL" id="QDT54775.1"/>
    </source>
</evidence>
<gene>
    <name evidence="2" type="ORF">Pan44_28120</name>
</gene>
<feature type="region of interest" description="Disordered" evidence="1">
    <location>
        <begin position="1"/>
        <end position="34"/>
    </location>
</feature>
<proteinExistence type="predicted"/>
<dbReference type="EMBL" id="CP036271">
    <property type="protein sequence ID" value="QDT54775.1"/>
    <property type="molecule type" value="Genomic_DNA"/>
</dbReference>
<evidence type="ECO:0000256" key="1">
    <source>
        <dbReference type="SAM" id="MobiDB-lite"/>
    </source>
</evidence>
<evidence type="ECO:0000313" key="3">
    <source>
        <dbReference type="Proteomes" id="UP000315700"/>
    </source>
</evidence>
<name>A0A517SF59_9PLAN</name>
<dbReference type="KEGG" id="ccos:Pan44_28120"/>
<dbReference type="AlphaFoldDB" id="A0A517SF59"/>
<dbReference type="Proteomes" id="UP000315700">
    <property type="component" value="Chromosome"/>
</dbReference>
<reference evidence="2 3" key="1">
    <citation type="submission" date="2019-02" db="EMBL/GenBank/DDBJ databases">
        <title>Deep-cultivation of Planctomycetes and their phenomic and genomic characterization uncovers novel biology.</title>
        <authorList>
            <person name="Wiegand S."/>
            <person name="Jogler M."/>
            <person name="Boedeker C."/>
            <person name="Pinto D."/>
            <person name="Vollmers J."/>
            <person name="Rivas-Marin E."/>
            <person name="Kohn T."/>
            <person name="Peeters S.H."/>
            <person name="Heuer A."/>
            <person name="Rast P."/>
            <person name="Oberbeckmann S."/>
            <person name="Bunk B."/>
            <person name="Jeske O."/>
            <person name="Meyerdierks A."/>
            <person name="Storesund J.E."/>
            <person name="Kallscheuer N."/>
            <person name="Luecker S."/>
            <person name="Lage O.M."/>
            <person name="Pohl T."/>
            <person name="Merkel B.J."/>
            <person name="Hornburger P."/>
            <person name="Mueller R.-W."/>
            <person name="Bruemmer F."/>
            <person name="Labrenz M."/>
            <person name="Spormann A.M."/>
            <person name="Op den Camp H."/>
            <person name="Overmann J."/>
            <person name="Amann R."/>
            <person name="Jetten M.S.M."/>
            <person name="Mascher T."/>
            <person name="Medema M.H."/>
            <person name="Devos D.P."/>
            <person name="Kaster A.-K."/>
            <person name="Ovreas L."/>
            <person name="Rohde M."/>
            <person name="Galperin M.Y."/>
            <person name="Jogler C."/>
        </authorList>
    </citation>
    <scope>NUCLEOTIDE SEQUENCE [LARGE SCALE GENOMIC DNA]</scope>
    <source>
        <strain evidence="2 3">Pan44</strain>
    </source>
</reference>
<organism evidence="2 3">
    <name type="scientific">Caulifigura coniformis</name>
    <dbReference type="NCBI Taxonomy" id="2527983"/>
    <lineage>
        <taxon>Bacteria</taxon>
        <taxon>Pseudomonadati</taxon>
        <taxon>Planctomycetota</taxon>
        <taxon>Planctomycetia</taxon>
        <taxon>Planctomycetales</taxon>
        <taxon>Planctomycetaceae</taxon>
        <taxon>Caulifigura</taxon>
    </lineage>
</organism>